<evidence type="ECO:0000313" key="2">
    <source>
        <dbReference type="EMBL" id="RED99417.1"/>
    </source>
</evidence>
<dbReference type="Pfam" id="PF00903">
    <property type="entry name" value="Glyoxalase"/>
    <property type="match status" value="1"/>
</dbReference>
<dbReference type="InterPro" id="IPR004360">
    <property type="entry name" value="Glyas_Fos-R_dOase_dom"/>
</dbReference>
<comment type="caution">
    <text evidence="2">The sequence shown here is derived from an EMBL/GenBank/DDBJ whole genome shotgun (WGS) entry which is preliminary data.</text>
</comment>
<dbReference type="Proteomes" id="UP000256779">
    <property type="component" value="Unassembled WGS sequence"/>
</dbReference>
<dbReference type="PROSITE" id="PS51819">
    <property type="entry name" value="VOC"/>
    <property type="match status" value="1"/>
</dbReference>
<sequence length="252" mass="29525">MWAKMNYTRVLLIGMLAAICSCESRNEFEIRELNLITTQPEKMAKWYEQHLNFQASNDYDLLYHDNLTITLEERKKAKHPDTLKRAYNITRLPGLYKFGFITNQFDELVTTLETSEVEMVGNVVHDNSLKRRTLIIKDPDGNRIQLFEDHGPHKLKPYFLALTVEDIGLQEKWYQMKLPLTEVYNLDLKEQSIFIRLLEGENLAVELVQLNQHKVQESLDRSQLVGYHSLKMKGLREPFQQDAEGNLLIVEN</sequence>
<dbReference type="CDD" id="cd06587">
    <property type="entry name" value="VOC"/>
    <property type="match status" value="1"/>
</dbReference>
<proteinExistence type="predicted"/>
<reference evidence="2 3" key="1">
    <citation type="submission" date="2018-07" db="EMBL/GenBank/DDBJ databases">
        <title>Genomic Encyclopedia of Type Strains, Phase IV (KMG-IV): sequencing the most valuable type-strain genomes for metagenomic binning, comparative biology and taxonomic classification.</title>
        <authorList>
            <person name="Goeker M."/>
        </authorList>
    </citation>
    <scope>NUCLEOTIDE SEQUENCE [LARGE SCALE GENOMIC DNA]</scope>
    <source>
        <strain evidence="2 3">DSM 4134</strain>
    </source>
</reference>
<evidence type="ECO:0000313" key="3">
    <source>
        <dbReference type="Proteomes" id="UP000256779"/>
    </source>
</evidence>
<dbReference type="EMBL" id="QREG01000008">
    <property type="protein sequence ID" value="RED99417.1"/>
    <property type="molecule type" value="Genomic_DNA"/>
</dbReference>
<name>A0A3D9L2Q4_MARFU</name>
<evidence type="ECO:0000259" key="1">
    <source>
        <dbReference type="PROSITE" id="PS51819"/>
    </source>
</evidence>
<dbReference type="GO" id="GO:0051213">
    <property type="term" value="F:dioxygenase activity"/>
    <property type="evidence" value="ECO:0007669"/>
    <property type="project" value="UniProtKB-KW"/>
</dbReference>
<protein>
    <submittedName>
        <fullName evidence="2">Glyoxalase/bleomycin resistance protein/dioxygenase superfamily protein</fullName>
    </submittedName>
</protein>
<keyword evidence="2" id="KW-0223">Dioxygenase</keyword>
<dbReference type="AlphaFoldDB" id="A0A3D9L2Q4"/>
<keyword evidence="3" id="KW-1185">Reference proteome</keyword>
<feature type="domain" description="VOC" evidence="1">
    <location>
        <begin position="29"/>
        <end position="149"/>
    </location>
</feature>
<keyword evidence="2" id="KW-0560">Oxidoreductase</keyword>
<organism evidence="2 3">
    <name type="scientific">Marinoscillum furvescens DSM 4134</name>
    <dbReference type="NCBI Taxonomy" id="1122208"/>
    <lineage>
        <taxon>Bacteria</taxon>
        <taxon>Pseudomonadati</taxon>
        <taxon>Bacteroidota</taxon>
        <taxon>Cytophagia</taxon>
        <taxon>Cytophagales</taxon>
        <taxon>Reichenbachiellaceae</taxon>
        <taxon>Marinoscillum</taxon>
    </lineage>
</organism>
<dbReference type="SUPFAM" id="SSF54593">
    <property type="entry name" value="Glyoxalase/Bleomycin resistance protein/Dihydroxybiphenyl dioxygenase"/>
    <property type="match status" value="1"/>
</dbReference>
<dbReference type="OrthoDB" id="9795618at2"/>
<dbReference type="InterPro" id="IPR037523">
    <property type="entry name" value="VOC_core"/>
</dbReference>
<gene>
    <name evidence="2" type="ORF">C7460_10833</name>
</gene>
<dbReference type="Gene3D" id="3.10.180.10">
    <property type="entry name" value="2,3-Dihydroxybiphenyl 1,2-Dioxygenase, domain 1"/>
    <property type="match status" value="1"/>
</dbReference>
<dbReference type="PROSITE" id="PS51257">
    <property type="entry name" value="PROKAR_LIPOPROTEIN"/>
    <property type="match status" value="1"/>
</dbReference>
<accession>A0A3D9L2Q4</accession>
<dbReference type="InterPro" id="IPR029068">
    <property type="entry name" value="Glyas_Bleomycin-R_OHBP_Dase"/>
</dbReference>